<organism evidence="2 3">
    <name type="scientific">Cricetibacter osteomyelitidis</name>
    <dbReference type="NCBI Taxonomy" id="1521931"/>
    <lineage>
        <taxon>Bacteria</taxon>
        <taxon>Pseudomonadati</taxon>
        <taxon>Pseudomonadota</taxon>
        <taxon>Gammaproteobacteria</taxon>
        <taxon>Pasteurellales</taxon>
        <taxon>Pasteurellaceae</taxon>
        <taxon>Cricetibacter</taxon>
    </lineage>
</organism>
<evidence type="ECO:0000313" key="3">
    <source>
        <dbReference type="Proteomes" id="UP000295763"/>
    </source>
</evidence>
<sequence>MHKDDIYEDLGYSIRKRGEDEIEIRHSLLDGYIRGFFRALLLAMFLLGSAMDINNGLTPFQYEIKNLKDNFEWTFNSDKKLFPLYEKEMSMLKKGIELGEYTGKLEKYEEYKSLYINKYRKYAHLWTYFHIIWIFIITFLVFLPRPRGIRINRKKRLIYWQSICGAHSIAYVPETGDPLSGLTYSKFGLYAFGGHKRFSLQIWIKDYQSKQKTTSFYGVYPMPNPEHNTHILQAIRAYLNEDKPEFLSHIGNRYRISCFKPLIFFCNAFTWGIPFRRRKAEKALNNALALWNSQNDTQKIGWFNHIRKAQQAINKAHADENLDNKA</sequence>
<feature type="transmembrane region" description="Helical" evidence="1">
    <location>
        <begin position="125"/>
        <end position="143"/>
    </location>
</feature>
<dbReference type="RefSeq" id="WP_131976472.1">
    <property type="nucleotide sequence ID" value="NZ_SLYB01000010.1"/>
</dbReference>
<proteinExistence type="predicted"/>
<reference evidence="2 3" key="1">
    <citation type="submission" date="2019-03" db="EMBL/GenBank/DDBJ databases">
        <title>Genomic Encyclopedia of Type Strains, Phase IV (KMG-IV): sequencing the most valuable type-strain genomes for metagenomic binning, comparative biology and taxonomic classification.</title>
        <authorList>
            <person name="Goeker M."/>
        </authorList>
    </citation>
    <scope>NUCLEOTIDE SEQUENCE [LARGE SCALE GENOMIC DNA]</scope>
    <source>
        <strain evidence="2 3">DSM 28404</strain>
    </source>
</reference>
<keyword evidence="3" id="KW-1185">Reference proteome</keyword>
<keyword evidence="1" id="KW-0812">Transmembrane</keyword>
<dbReference type="Proteomes" id="UP000295763">
    <property type="component" value="Unassembled WGS sequence"/>
</dbReference>
<name>A0A4R2SXH6_9PAST</name>
<gene>
    <name evidence="2" type="ORF">EDC44_11028</name>
</gene>
<evidence type="ECO:0000313" key="2">
    <source>
        <dbReference type="EMBL" id="TCP95197.1"/>
    </source>
</evidence>
<keyword evidence="1" id="KW-0472">Membrane</keyword>
<feature type="transmembrane region" description="Helical" evidence="1">
    <location>
        <begin position="35"/>
        <end position="53"/>
    </location>
</feature>
<dbReference type="EMBL" id="SLYB01000010">
    <property type="protein sequence ID" value="TCP95197.1"/>
    <property type="molecule type" value="Genomic_DNA"/>
</dbReference>
<evidence type="ECO:0000256" key="1">
    <source>
        <dbReference type="SAM" id="Phobius"/>
    </source>
</evidence>
<comment type="caution">
    <text evidence="2">The sequence shown here is derived from an EMBL/GenBank/DDBJ whole genome shotgun (WGS) entry which is preliminary data.</text>
</comment>
<keyword evidence="1" id="KW-1133">Transmembrane helix</keyword>
<dbReference type="AlphaFoldDB" id="A0A4R2SXH6"/>
<protein>
    <submittedName>
        <fullName evidence="2">Uncharacterized protein</fullName>
    </submittedName>
</protein>
<accession>A0A4R2SXH6</accession>
<dbReference type="OrthoDB" id="5690088at2"/>